<dbReference type="InterPro" id="IPR029062">
    <property type="entry name" value="Class_I_gatase-like"/>
</dbReference>
<name>A0A369V1J1_9ACTN</name>
<feature type="region of interest" description="Disordered" evidence="10">
    <location>
        <begin position="1"/>
        <end position="25"/>
    </location>
</feature>
<reference evidence="12 13" key="1">
    <citation type="submission" date="2018-07" db="EMBL/GenBank/DDBJ databases">
        <title>Genome guided investigation of antibiotics producing actinomycetales strain isolated from a Macau mangrove ecosystem.</title>
        <authorList>
            <person name="Hu D."/>
        </authorList>
    </citation>
    <scope>NUCLEOTIDE SEQUENCE [LARGE SCALE GENOMIC DNA]</scope>
    <source>
        <strain evidence="12 13">2297</strain>
    </source>
</reference>
<evidence type="ECO:0000256" key="6">
    <source>
        <dbReference type="ARBA" id="ARBA00022840"/>
    </source>
</evidence>
<evidence type="ECO:0000256" key="3">
    <source>
        <dbReference type="ARBA" id="ARBA00012291"/>
    </source>
</evidence>
<evidence type="ECO:0000256" key="8">
    <source>
        <dbReference type="ARBA" id="ARBA00022975"/>
    </source>
</evidence>
<protein>
    <recommendedName>
        <fullName evidence="3">CTP synthase (glutamine hydrolyzing)</fullName>
        <ecNumber evidence="3">6.3.4.2</ecNumber>
    </recommendedName>
</protein>
<dbReference type="NCBIfam" id="NF004836">
    <property type="entry name" value="PRK06186.1"/>
    <property type="match status" value="1"/>
</dbReference>
<keyword evidence="7" id="KW-0315">Glutamine amidotransferase</keyword>
<evidence type="ECO:0000256" key="1">
    <source>
        <dbReference type="ARBA" id="ARBA00005171"/>
    </source>
</evidence>
<comment type="caution">
    <text evidence="12">The sequence shown here is derived from an EMBL/GenBank/DDBJ whole genome shotgun (WGS) entry which is preliminary data.</text>
</comment>
<dbReference type="UniPathway" id="UPA00159">
    <property type="reaction ID" value="UER00277"/>
</dbReference>
<dbReference type="OrthoDB" id="3286005at2"/>
<dbReference type="InterPro" id="IPR017926">
    <property type="entry name" value="GATASE"/>
</dbReference>
<evidence type="ECO:0000256" key="4">
    <source>
        <dbReference type="ARBA" id="ARBA00022598"/>
    </source>
</evidence>
<keyword evidence="4" id="KW-0436">Ligase</keyword>
<evidence type="ECO:0000256" key="9">
    <source>
        <dbReference type="ARBA" id="ARBA00047781"/>
    </source>
</evidence>
<dbReference type="AlphaFoldDB" id="A0A369V1J1"/>
<dbReference type="GO" id="GO:0044210">
    <property type="term" value="P:'de novo' CTP biosynthetic process"/>
    <property type="evidence" value="ECO:0007669"/>
    <property type="project" value="UniProtKB-UniPathway"/>
</dbReference>
<dbReference type="EC" id="6.3.4.2" evidence="3"/>
<sequence>MSVSAQPRLALVGDRGNHDEPSHPKIDAMREQWDLTTEWIPTTEIHDTSALDGFDGIWVVPGAPYFNQKGVHVAVRHARENGLPFLGTCGGFFSALIEHAQNVLHLPEADGVDEDPEKLMPLVTPLKCSFRGERAPLTVMEGSRLAAIYGTTEVEEIFHCDYGLTDTFMNAANQGSLRLSAWDSDGAPRALEITGHPFFLGSLFQPELSSAPGSEHKILKAFLAAVREKADTDALPMPTP</sequence>
<dbReference type="PANTHER" id="PTHR11550">
    <property type="entry name" value="CTP SYNTHASE"/>
    <property type="match status" value="1"/>
</dbReference>
<dbReference type="Proteomes" id="UP000253742">
    <property type="component" value="Unassembled WGS sequence"/>
</dbReference>
<evidence type="ECO:0000259" key="11">
    <source>
        <dbReference type="Pfam" id="PF00117"/>
    </source>
</evidence>
<keyword evidence="6" id="KW-0067">ATP-binding</keyword>
<evidence type="ECO:0000313" key="12">
    <source>
        <dbReference type="EMBL" id="RDD85898.1"/>
    </source>
</evidence>
<dbReference type="GO" id="GO:0005524">
    <property type="term" value="F:ATP binding"/>
    <property type="evidence" value="ECO:0007669"/>
    <property type="project" value="UniProtKB-KW"/>
</dbReference>
<dbReference type="Gene3D" id="3.40.50.880">
    <property type="match status" value="1"/>
</dbReference>
<feature type="domain" description="Glutamine amidotransferase" evidence="11">
    <location>
        <begin position="39"/>
        <end position="221"/>
    </location>
</feature>
<evidence type="ECO:0000256" key="5">
    <source>
        <dbReference type="ARBA" id="ARBA00022741"/>
    </source>
</evidence>
<comment type="catalytic activity">
    <reaction evidence="9">
        <text>UTP + L-glutamine + ATP + H2O = CTP + L-glutamate + ADP + phosphate + 2 H(+)</text>
        <dbReference type="Rhea" id="RHEA:26426"/>
        <dbReference type="ChEBI" id="CHEBI:15377"/>
        <dbReference type="ChEBI" id="CHEBI:15378"/>
        <dbReference type="ChEBI" id="CHEBI:29985"/>
        <dbReference type="ChEBI" id="CHEBI:30616"/>
        <dbReference type="ChEBI" id="CHEBI:37563"/>
        <dbReference type="ChEBI" id="CHEBI:43474"/>
        <dbReference type="ChEBI" id="CHEBI:46398"/>
        <dbReference type="ChEBI" id="CHEBI:58359"/>
        <dbReference type="ChEBI" id="CHEBI:456216"/>
        <dbReference type="EC" id="6.3.4.2"/>
    </reaction>
</comment>
<dbReference type="GO" id="GO:0042802">
    <property type="term" value="F:identical protein binding"/>
    <property type="evidence" value="ECO:0007669"/>
    <property type="project" value="TreeGrafter"/>
</dbReference>
<feature type="compositionally biased region" description="Basic and acidic residues" evidence="10">
    <location>
        <begin position="15"/>
        <end position="25"/>
    </location>
</feature>
<comment type="pathway">
    <text evidence="1">Pyrimidine metabolism; CTP biosynthesis via de novo pathway; CTP from UDP: step 2/2.</text>
</comment>
<dbReference type="CDD" id="cd01746">
    <property type="entry name" value="GATase1_CTP_Synthase"/>
    <property type="match status" value="1"/>
</dbReference>
<evidence type="ECO:0000256" key="10">
    <source>
        <dbReference type="SAM" id="MobiDB-lite"/>
    </source>
</evidence>
<evidence type="ECO:0000256" key="7">
    <source>
        <dbReference type="ARBA" id="ARBA00022962"/>
    </source>
</evidence>
<comment type="similarity">
    <text evidence="2">Belongs to the CTP synthase family.</text>
</comment>
<dbReference type="InterPro" id="IPR033828">
    <property type="entry name" value="GATase1_CTP_Synthase"/>
</dbReference>
<keyword evidence="8" id="KW-0665">Pyrimidine biosynthesis</keyword>
<dbReference type="Pfam" id="PF00117">
    <property type="entry name" value="GATase"/>
    <property type="match status" value="1"/>
</dbReference>
<organism evidence="12 13">
    <name type="scientific">Streptomyces parvulus</name>
    <dbReference type="NCBI Taxonomy" id="146923"/>
    <lineage>
        <taxon>Bacteria</taxon>
        <taxon>Bacillati</taxon>
        <taxon>Actinomycetota</taxon>
        <taxon>Actinomycetes</taxon>
        <taxon>Kitasatosporales</taxon>
        <taxon>Streptomycetaceae</taxon>
        <taxon>Streptomyces</taxon>
    </lineage>
</organism>
<evidence type="ECO:0000313" key="13">
    <source>
        <dbReference type="Proteomes" id="UP000253742"/>
    </source>
</evidence>
<dbReference type="GO" id="GO:0005829">
    <property type="term" value="C:cytosol"/>
    <property type="evidence" value="ECO:0007669"/>
    <property type="project" value="TreeGrafter"/>
</dbReference>
<dbReference type="RefSeq" id="WP_114531533.1">
    <property type="nucleotide sequence ID" value="NZ_QQBH01000022.1"/>
</dbReference>
<dbReference type="GO" id="GO:0003883">
    <property type="term" value="F:CTP synthase activity"/>
    <property type="evidence" value="ECO:0007669"/>
    <property type="project" value="UniProtKB-EC"/>
</dbReference>
<dbReference type="GO" id="GO:0019856">
    <property type="term" value="P:pyrimidine nucleobase biosynthetic process"/>
    <property type="evidence" value="ECO:0007669"/>
    <property type="project" value="TreeGrafter"/>
</dbReference>
<dbReference type="SUPFAM" id="SSF52317">
    <property type="entry name" value="Class I glutamine amidotransferase-like"/>
    <property type="match status" value="1"/>
</dbReference>
<dbReference type="InterPro" id="IPR004468">
    <property type="entry name" value="CTP_synthase"/>
</dbReference>
<keyword evidence="5" id="KW-0547">Nucleotide-binding</keyword>
<dbReference type="PANTHER" id="PTHR11550:SF0">
    <property type="entry name" value="CTP SYNTHASE-RELATED"/>
    <property type="match status" value="1"/>
</dbReference>
<accession>A0A369V1J1</accession>
<dbReference type="EMBL" id="QQBH01000022">
    <property type="protein sequence ID" value="RDD85898.1"/>
    <property type="molecule type" value="Genomic_DNA"/>
</dbReference>
<gene>
    <name evidence="12" type="ORF">DVZ84_27735</name>
</gene>
<evidence type="ECO:0000256" key="2">
    <source>
        <dbReference type="ARBA" id="ARBA00007533"/>
    </source>
</evidence>
<proteinExistence type="inferred from homology"/>